<sequence length="511" mass="56249">MISTILALVIEDRGGTPFHTAAAYIAFKIANFFSTPLFSAFLDRDGLQNWMIISCVLGNTFAYLFLALAQDPYLSLAGMAVWGFSASPVPLLSKTYFATTLPPDLASYYVLQNRMAICIAATISPFFGGFLFTGYGDVAPFIGSLGLWLSSVAFAARNIKVPARDLYGELSDTSEGTRMQDDPTLETSSYDTRNEDARENDVSREEMQSQESRLCEETEQITLSRNPTFEAEPTDEVESLDTVKGDRVSDNIPDSQPVAQSSNGSYVIVATFMAGSMFQACFSTNNPLLILYARNKFDVDAVDVSLVITVGEAGALLKTILMQQKPDLLAPGGLFACVGLVWALLLQYFSKEEQSISFEGIGLFYVGVVLSLITYHVIRLQFDAILLRCVNKNEAAIMFGKLNCAQMLGDVIGMFLGSLIWEWNWKLIMLVPAIPLVLCIFSILFWIYHCARASSSKDNCDVVPGCISTTREFREANLMKRLELASTCRVHVHVASAKPRLLLAQEACDLG</sequence>
<evidence type="ECO:0000256" key="5">
    <source>
        <dbReference type="SAM" id="MobiDB-lite"/>
    </source>
</evidence>
<dbReference type="AlphaFoldDB" id="A0AAE0KXR9"/>
<comment type="caution">
    <text evidence="7">The sequence shown here is derived from an EMBL/GenBank/DDBJ whole genome shotgun (WGS) entry which is preliminary data.</text>
</comment>
<dbReference type="EMBL" id="LGRX02014563">
    <property type="protein sequence ID" value="KAK3264424.1"/>
    <property type="molecule type" value="Genomic_DNA"/>
</dbReference>
<organism evidence="7 8">
    <name type="scientific">Cymbomonas tetramitiformis</name>
    <dbReference type="NCBI Taxonomy" id="36881"/>
    <lineage>
        <taxon>Eukaryota</taxon>
        <taxon>Viridiplantae</taxon>
        <taxon>Chlorophyta</taxon>
        <taxon>Pyramimonadophyceae</taxon>
        <taxon>Pyramimonadales</taxon>
        <taxon>Pyramimonadaceae</taxon>
        <taxon>Cymbomonas</taxon>
    </lineage>
</organism>
<evidence type="ECO:0000256" key="2">
    <source>
        <dbReference type="ARBA" id="ARBA00022692"/>
    </source>
</evidence>
<feature type="region of interest" description="Disordered" evidence="5">
    <location>
        <begin position="172"/>
        <end position="235"/>
    </location>
</feature>
<evidence type="ECO:0000256" key="3">
    <source>
        <dbReference type="ARBA" id="ARBA00022989"/>
    </source>
</evidence>
<keyword evidence="2 6" id="KW-0812">Transmembrane</keyword>
<name>A0AAE0KXR9_9CHLO</name>
<dbReference type="GO" id="GO:0016020">
    <property type="term" value="C:membrane"/>
    <property type="evidence" value="ECO:0007669"/>
    <property type="project" value="UniProtKB-SubCell"/>
</dbReference>
<feature type="transmembrane region" description="Helical" evidence="6">
    <location>
        <begin position="49"/>
        <end position="67"/>
    </location>
</feature>
<evidence type="ECO:0000256" key="1">
    <source>
        <dbReference type="ARBA" id="ARBA00004141"/>
    </source>
</evidence>
<dbReference type="InterPro" id="IPR036259">
    <property type="entry name" value="MFS_trans_sf"/>
</dbReference>
<feature type="transmembrane region" description="Helical" evidence="6">
    <location>
        <begin position="21"/>
        <end position="42"/>
    </location>
</feature>
<comment type="subcellular location">
    <subcellularLocation>
        <location evidence="1">Membrane</location>
        <topology evidence="1">Multi-pass membrane protein</topology>
    </subcellularLocation>
</comment>
<evidence type="ECO:0000256" key="6">
    <source>
        <dbReference type="SAM" id="Phobius"/>
    </source>
</evidence>
<keyword evidence="3 6" id="KW-1133">Transmembrane helix</keyword>
<feature type="compositionally biased region" description="Basic and acidic residues" evidence="5">
    <location>
        <begin position="192"/>
        <end position="207"/>
    </location>
</feature>
<evidence type="ECO:0000313" key="8">
    <source>
        <dbReference type="Proteomes" id="UP001190700"/>
    </source>
</evidence>
<keyword evidence="4 6" id="KW-0472">Membrane</keyword>
<feature type="transmembrane region" description="Helical" evidence="6">
    <location>
        <begin position="427"/>
        <end position="448"/>
    </location>
</feature>
<gene>
    <name evidence="7" type="ORF">CYMTET_26838</name>
</gene>
<feature type="transmembrane region" description="Helical" evidence="6">
    <location>
        <begin position="328"/>
        <end position="349"/>
    </location>
</feature>
<feature type="transmembrane region" description="Helical" evidence="6">
    <location>
        <begin position="399"/>
        <end position="421"/>
    </location>
</feature>
<proteinExistence type="predicted"/>
<keyword evidence="8" id="KW-1185">Reference proteome</keyword>
<dbReference type="Proteomes" id="UP001190700">
    <property type="component" value="Unassembled WGS sequence"/>
</dbReference>
<evidence type="ECO:0000313" key="7">
    <source>
        <dbReference type="EMBL" id="KAK3264424.1"/>
    </source>
</evidence>
<accession>A0AAE0KXR9</accession>
<dbReference type="PANTHER" id="PTHR23507">
    <property type="entry name" value="ZGC:174356"/>
    <property type="match status" value="1"/>
</dbReference>
<dbReference type="SUPFAM" id="SSF103473">
    <property type="entry name" value="MFS general substrate transporter"/>
    <property type="match status" value="2"/>
</dbReference>
<feature type="transmembrane region" description="Helical" evidence="6">
    <location>
        <begin position="114"/>
        <end position="132"/>
    </location>
</feature>
<dbReference type="Gene3D" id="1.20.1250.20">
    <property type="entry name" value="MFS general substrate transporter like domains"/>
    <property type="match status" value="2"/>
</dbReference>
<reference evidence="7 8" key="1">
    <citation type="journal article" date="2015" name="Genome Biol. Evol.">
        <title>Comparative Genomics of a Bacterivorous Green Alga Reveals Evolutionary Causalities and Consequences of Phago-Mixotrophic Mode of Nutrition.</title>
        <authorList>
            <person name="Burns J.A."/>
            <person name="Paasch A."/>
            <person name="Narechania A."/>
            <person name="Kim E."/>
        </authorList>
    </citation>
    <scope>NUCLEOTIDE SEQUENCE [LARGE SCALE GENOMIC DNA]</scope>
    <source>
        <strain evidence="7 8">PLY_AMNH</strain>
    </source>
</reference>
<protein>
    <submittedName>
        <fullName evidence="7">Uncharacterized protein</fullName>
    </submittedName>
</protein>
<evidence type="ECO:0000256" key="4">
    <source>
        <dbReference type="ARBA" id="ARBA00023136"/>
    </source>
</evidence>
<dbReference type="PANTHER" id="PTHR23507:SF1">
    <property type="entry name" value="FI18259P1-RELATED"/>
    <property type="match status" value="1"/>
</dbReference>
<feature type="transmembrane region" description="Helical" evidence="6">
    <location>
        <begin position="361"/>
        <end position="378"/>
    </location>
</feature>
<dbReference type="GO" id="GO:0022857">
    <property type="term" value="F:transmembrane transporter activity"/>
    <property type="evidence" value="ECO:0007669"/>
    <property type="project" value="TreeGrafter"/>
</dbReference>